<dbReference type="AlphaFoldDB" id="A0AAD9TUF7"/>
<organism evidence="1 2">
    <name type="scientific">Dipteronia dyeriana</name>
    <dbReference type="NCBI Taxonomy" id="168575"/>
    <lineage>
        <taxon>Eukaryota</taxon>
        <taxon>Viridiplantae</taxon>
        <taxon>Streptophyta</taxon>
        <taxon>Embryophyta</taxon>
        <taxon>Tracheophyta</taxon>
        <taxon>Spermatophyta</taxon>
        <taxon>Magnoliopsida</taxon>
        <taxon>eudicotyledons</taxon>
        <taxon>Gunneridae</taxon>
        <taxon>Pentapetalae</taxon>
        <taxon>rosids</taxon>
        <taxon>malvids</taxon>
        <taxon>Sapindales</taxon>
        <taxon>Sapindaceae</taxon>
        <taxon>Hippocastanoideae</taxon>
        <taxon>Acereae</taxon>
        <taxon>Dipteronia</taxon>
    </lineage>
</organism>
<evidence type="ECO:0000313" key="2">
    <source>
        <dbReference type="Proteomes" id="UP001280121"/>
    </source>
</evidence>
<dbReference type="EMBL" id="JANJYI010000007">
    <property type="protein sequence ID" value="KAK2642207.1"/>
    <property type="molecule type" value="Genomic_DNA"/>
</dbReference>
<gene>
    <name evidence="1" type="ORF">Ddye_023970</name>
</gene>
<reference evidence="1" key="1">
    <citation type="journal article" date="2023" name="Plant J.">
        <title>Genome sequences and population genomics provide insights into the demographic history, inbreeding, and mutation load of two 'living fossil' tree species of Dipteronia.</title>
        <authorList>
            <person name="Feng Y."/>
            <person name="Comes H.P."/>
            <person name="Chen J."/>
            <person name="Zhu S."/>
            <person name="Lu R."/>
            <person name="Zhang X."/>
            <person name="Li P."/>
            <person name="Qiu J."/>
            <person name="Olsen K.M."/>
            <person name="Qiu Y."/>
        </authorList>
    </citation>
    <scope>NUCLEOTIDE SEQUENCE</scope>
    <source>
        <strain evidence="1">KIB01</strain>
    </source>
</reference>
<dbReference type="Proteomes" id="UP001280121">
    <property type="component" value="Unassembled WGS sequence"/>
</dbReference>
<proteinExistence type="predicted"/>
<sequence length="354" mass="41104">MHIGAVRIILTLLGRKGLPVTARIALLNTIYKQYEHAVIGTCISTLHTEREDEIPTIVQIPKQLPIEKLKERDGSIKTIYEAVTESEASFNTPPVFQELMIRPVTSEDDITIHSFQADRSPVYTDKINGHFIWDADPNMCDADFECKTCLKARNDSCTYTLFHGFFNYDQDFPSLELTSNLERNLFSRPFIQTIEVLPNRYLKQPSRAEQVLNWQSHNAKVQNRVLNSIDQKIDRVTYHVSQHDHHLQSLDVVLRDMFTDLQSRIAKLDADLHHYINCGYFGPEFDRKEREIRQLREQLEQMNKDQLNIAPSSYIPKPYPYTQSLIFPTQSPPYSPSIRLHNSSQYFKSIGELF</sequence>
<comment type="caution">
    <text evidence="1">The sequence shown here is derived from an EMBL/GenBank/DDBJ whole genome shotgun (WGS) entry which is preliminary data.</text>
</comment>
<dbReference type="PANTHER" id="PTHR48435:SF1">
    <property type="entry name" value="POLYPROTEIN"/>
    <property type="match status" value="1"/>
</dbReference>
<dbReference type="PANTHER" id="PTHR48435">
    <property type="entry name" value="POLYPROTEIN"/>
    <property type="match status" value="1"/>
</dbReference>
<keyword evidence="2" id="KW-1185">Reference proteome</keyword>
<dbReference type="InterPro" id="IPR053098">
    <property type="entry name" value="Petuviruses_polyprotein"/>
</dbReference>
<protein>
    <submittedName>
        <fullName evidence="1">Uncharacterized protein</fullName>
    </submittedName>
</protein>
<evidence type="ECO:0000313" key="1">
    <source>
        <dbReference type="EMBL" id="KAK2642207.1"/>
    </source>
</evidence>
<accession>A0AAD9TUF7</accession>
<name>A0AAD9TUF7_9ROSI</name>